<evidence type="ECO:0000256" key="2">
    <source>
        <dbReference type="SAM" id="SignalP"/>
    </source>
</evidence>
<feature type="region of interest" description="Disordered" evidence="1">
    <location>
        <begin position="41"/>
        <end position="69"/>
    </location>
</feature>
<dbReference type="RefSeq" id="WP_010362091.1">
    <property type="nucleotide sequence ID" value="NZ_AHBZ03000027.1"/>
</dbReference>
<dbReference type="AlphaFoldDB" id="A0AAD4AE77"/>
<feature type="signal peptide" evidence="2">
    <location>
        <begin position="1"/>
        <end position="22"/>
    </location>
</feature>
<proteinExistence type="predicted"/>
<keyword evidence="2" id="KW-0732">Signal</keyword>
<feature type="compositionally biased region" description="Low complexity" evidence="1">
    <location>
        <begin position="46"/>
        <end position="59"/>
    </location>
</feature>
<comment type="caution">
    <text evidence="3">The sequence shown here is derived from an EMBL/GenBank/DDBJ whole genome shotgun (WGS) entry which is preliminary data.</text>
</comment>
<name>A0AAD4AE77_9GAMM</name>
<accession>A0AAD4AE77</accession>
<reference evidence="3" key="1">
    <citation type="journal article" date="2012" name="J. Bacteriol.">
        <title>Genome sequences of type strains of seven species of the marine bacterium Pseudoalteromonas.</title>
        <authorList>
            <person name="Xie B.B."/>
            <person name="Shu Y.L."/>
            <person name="Qin Q.L."/>
            <person name="Rong J.C."/>
            <person name="Zhang X.Y."/>
            <person name="Chen X.L."/>
            <person name="Shi M."/>
            <person name="He H.L."/>
            <person name="Zhou B.C."/>
            <person name="Zhang Y.Z."/>
        </authorList>
    </citation>
    <scope>NUCLEOTIDE SEQUENCE</scope>
    <source>
        <strain evidence="3">DSM 8771</strain>
    </source>
</reference>
<protein>
    <submittedName>
        <fullName evidence="3">Uncharacterized protein</fullName>
    </submittedName>
</protein>
<dbReference type="Proteomes" id="UP000016487">
    <property type="component" value="Unassembled WGS sequence"/>
</dbReference>
<evidence type="ECO:0000313" key="4">
    <source>
        <dbReference type="Proteomes" id="UP000016487"/>
    </source>
</evidence>
<feature type="chain" id="PRO_5041921872" evidence="2">
    <location>
        <begin position="23"/>
        <end position="265"/>
    </location>
</feature>
<sequence>MKSLFKVLAVTAVALIVFLVMDNNPDEDHLVTANTSSSTVLHKTELSITSEEPSSTPSEGMNEIAGNVTNSQIDTTIRENRVEENKLEWRKVTPEFKEFMELSNKPLMSIADKDRLAQLMYETKLVDASRKILLKDVNEKELDLVQERQRLDSIEYLTTLLVGKYNSPLLDSAKQLALDALYHDNVKPEQNLDLRRSLVGDKVELGMVLAVYHADAWESYKTNAPYSEKHAKLVEYIDQLALVKADQLSSNALKLAQRLKKIKEG</sequence>
<dbReference type="EMBL" id="AHBZ03000027">
    <property type="protein sequence ID" value="KAF7764330.1"/>
    <property type="molecule type" value="Genomic_DNA"/>
</dbReference>
<evidence type="ECO:0000256" key="1">
    <source>
        <dbReference type="SAM" id="MobiDB-lite"/>
    </source>
</evidence>
<organism evidence="3 4">
    <name type="scientific">Pseudoalteromonas citrea</name>
    <dbReference type="NCBI Taxonomy" id="43655"/>
    <lineage>
        <taxon>Bacteria</taxon>
        <taxon>Pseudomonadati</taxon>
        <taxon>Pseudomonadota</taxon>
        <taxon>Gammaproteobacteria</taxon>
        <taxon>Alteromonadales</taxon>
        <taxon>Pseudoalteromonadaceae</taxon>
        <taxon>Pseudoalteromonas</taxon>
    </lineage>
</organism>
<gene>
    <name evidence="3" type="ORF">PCIT_b0302</name>
</gene>
<reference evidence="3" key="2">
    <citation type="submission" date="2015-03" db="EMBL/GenBank/DDBJ databases">
        <title>Genome sequence of Pseudoalteromonas citrea.</title>
        <authorList>
            <person name="Xie B.-B."/>
            <person name="Rong J.-C."/>
            <person name="Qin Q.-L."/>
            <person name="Zhang Y.-Z."/>
        </authorList>
    </citation>
    <scope>NUCLEOTIDE SEQUENCE</scope>
    <source>
        <strain evidence="3">DSM 8771</strain>
    </source>
</reference>
<evidence type="ECO:0000313" key="3">
    <source>
        <dbReference type="EMBL" id="KAF7764330.1"/>
    </source>
</evidence>